<protein>
    <submittedName>
        <fullName evidence="1">DUF3800 domain-containing protein</fullName>
    </submittedName>
</protein>
<proteinExistence type="predicted"/>
<dbReference type="AlphaFoldDB" id="A0A2V4BS54"/>
<gene>
    <name evidence="1" type="ORF">DMB65_12380</name>
</gene>
<dbReference type="Proteomes" id="UP000247903">
    <property type="component" value="Unassembled WGS sequence"/>
</dbReference>
<dbReference type="RefSeq" id="WP_110307055.1">
    <property type="nucleotide sequence ID" value="NZ_QJHK01000010.1"/>
</dbReference>
<dbReference type="Pfam" id="PF12686">
    <property type="entry name" value="DUF3800"/>
    <property type="match status" value="1"/>
</dbReference>
<sequence length="233" mass="27528">MEYNIYCDESCHLPNDTSSTMVLGGIWCLKDKKKEIFKRLKEIKIKHGLAENFEVKWNKVSPAKQDFYINLIDYFFDDDDLHFRAIVVNKDILDHKKFNQTHDDFYYKMYFDLIKVILEPSNSYNIYIDIKDTQSQEKVDKLKEVLRSSHYDYDKKIIKNLQQIKSHEVELLPLADLLIGAVGYLHRGLNSNAAKVSIIKRIQERSGYSLLNSTLYKEMKTNIFIWKPKNSDV</sequence>
<reference evidence="1 2" key="1">
    <citation type="submission" date="2018-05" db="EMBL/GenBank/DDBJ databases">
        <title>Flavobacterium sp. strain IMCC34759, incomplete genome.</title>
        <authorList>
            <person name="Joung Y."/>
            <person name="Cho J."/>
        </authorList>
    </citation>
    <scope>NUCLEOTIDE SEQUENCE [LARGE SCALE GENOMIC DNA]</scope>
    <source>
        <strain evidence="1 2">IMCC34759</strain>
    </source>
</reference>
<dbReference type="EMBL" id="QJHK01000010">
    <property type="protein sequence ID" value="PXY40500.1"/>
    <property type="molecule type" value="Genomic_DNA"/>
</dbReference>
<name>A0A2V4BS54_9FLAO</name>
<comment type="caution">
    <text evidence="1">The sequence shown here is derived from an EMBL/GenBank/DDBJ whole genome shotgun (WGS) entry which is preliminary data.</text>
</comment>
<keyword evidence="2" id="KW-1185">Reference proteome</keyword>
<accession>A0A2V4BS54</accession>
<dbReference type="InterPro" id="IPR024524">
    <property type="entry name" value="DUF3800"/>
</dbReference>
<evidence type="ECO:0000313" key="2">
    <source>
        <dbReference type="Proteomes" id="UP000247903"/>
    </source>
</evidence>
<organism evidence="1 2">
    <name type="scientific">Flavobacterium cheongpyeongense</name>
    <dbReference type="NCBI Taxonomy" id="2212651"/>
    <lineage>
        <taxon>Bacteria</taxon>
        <taxon>Pseudomonadati</taxon>
        <taxon>Bacteroidota</taxon>
        <taxon>Flavobacteriia</taxon>
        <taxon>Flavobacteriales</taxon>
        <taxon>Flavobacteriaceae</taxon>
        <taxon>Flavobacterium</taxon>
    </lineage>
</organism>
<dbReference type="OrthoDB" id="9799211at2"/>
<evidence type="ECO:0000313" key="1">
    <source>
        <dbReference type="EMBL" id="PXY40500.1"/>
    </source>
</evidence>